<feature type="domain" description="MmgE/PrpD C-terminal" evidence="3">
    <location>
        <begin position="268"/>
        <end position="388"/>
    </location>
</feature>
<accession>A0A0N8GF44</accession>
<dbReference type="RefSeq" id="WP_054359454.1">
    <property type="nucleotide sequence ID" value="NZ_LJYW01000001.1"/>
</dbReference>
<dbReference type="InterPro" id="IPR045337">
    <property type="entry name" value="MmgE_PrpD_C"/>
</dbReference>
<evidence type="ECO:0000313" key="5">
    <source>
        <dbReference type="Proteomes" id="UP000048984"/>
    </source>
</evidence>
<dbReference type="EMBL" id="LJYW01000001">
    <property type="protein sequence ID" value="KPL53289.1"/>
    <property type="molecule type" value="Genomic_DNA"/>
</dbReference>
<dbReference type="InterPro" id="IPR045336">
    <property type="entry name" value="MmgE_PrpD_N"/>
</dbReference>
<evidence type="ECO:0000256" key="1">
    <source>
        <dbReference type="ARBA" id="ARBA00006174"/>
    </source>
</evidence>
<evidence type="ECO:0000313" key="4">
    <source>
        <dbReference type="EMBL" id="KPL53289.1"/>
    </source>
</evidence>
<dbReference type="PANTHER" id="PTHR16943">
    <property type="entry name" value="2-METHYLCITRATE DEHYDRATASE-RELATED"/>
    <property type="match status" value="1"/>
</dbReference>
<dbReference type="GO" id="GO:0016829">
    <property type="term" value="F:lyase activity"/>
    <property type="evidence" value="ECO:0007669"/>
    <property type="project" value="InterPro"/>
</dbReference>
<feature type="domain" description="MmgE/PrpD N-terminal" evidence="2">
    <location>
        <begin position="5"/>
        <end position="243"/>
    </location>
</feature>
<dbReference type="Gene3D" id="1.10.4100.10">
    <property type="entry name" value="2-methylcitrate dehydratase PrpD"/>
    <property type="match status" value="1"/>
</dbReference>
<evidence type="ECO:0000259" key="3">
    <source>
        <dbReference type="Pfam" id="PF19305"/>
    </source>
</evidence>
<dbReference type="Pfam" id="PF19305">
    <property type="entry name" value="MmgE_PrpD_C"/>
    <property type="match status" value="1"/>
</dbReference>
<dbReference type="AlphaFoldDB" id="A0A0N8GF44"/>
<comment type="similarity">
    <text evidence="1">Belongs to the PrpD family.</text>
</comment>
<evidence type="ECO:0000259" key="2">
    <source>
        <dbReference type="Pfam" id="PF03972"/>
    </source>
</evidence>
<organism evidence="4 5">
    <name type="scientific">Prosthecodimorpha hirschii</name>
    <dbReference type="NCBI Taxonomy" id="665126"/>
    <lineage>
        <taxon>Bacteria</taxon>
        <taxon>Pseudomonadati</taxon>
        <taxon>Pseudomonadota</taxon>
        <taxon>Alphaproteobacteria</taxon>
        <taxon>Hyphomicrobiales</taxon>
        <taxon>Ancalomicrobiaceae</taxon>
        <taxon>Prosthecodimorpha</taxon>
    </lineage>
</organism>
<name>A0A0N8GF44_9HYPH</name>
<comment type="caution">
    <text evidence="4">The sequence shown here is derived from an EMBL/GenBank/DDBJ whole genome shotgun (WGS) entry which is preliminary data.</text>
</comment>
<dbReference type="STRING" id="665126.ABB55_14600"/>
<dbReference type="Pfam" id="PF03972">
    <property type="entry name" value="MmgE_PrpD_N"/>
    <property type="match status" value="1"/>
</dbReference>
<reference evidence="4 5" key="1">
    <citation type="submission" date="2015-09" db="EMBL/GenBank/DDBJ databases">
        <authorList>
            <consortium name="Swine Surveillance"/>
        </authorList>
    </citation>
    <scope>NUCLEOTIDE SEQUENCE [LARGE SCALE GENOMIC DNA]</scope>
    <source>
        <strain evidence="4 5">16</strain>
    </source>
</reference>
<dbReference type="InterPro" id="IPR036148">
    <property type="entry name" value="MmgE/PrpD_sf"/>
</dbReference>
<proteinExistence type="inferred from homology"/>
<reference evidence="4 5" key="2">
    <citation type="submission" date="2015-10" db="EMBL/GenBank/DDBJ databases">
        <title>Draft Genome Sequence of Prosthecomicrobium hirschii ATCC 27832.</title>
        <authorList>
            <person name="Daniel J."/>
            <person name="Givan S.A."/>
            <person name="Brun Y.V."/>
            <person name="Brown P.J."/>
        </authorList>
    </citation>
    <scope>NUCLEOTIDE SEQUENCE [LARGE SCALE GENOMIC DNA]</scope>
    <source>
        <strain evidence="4 5">16</strain>
    </source>
</reference>
<dbReference type="Proteomes" id="UP000048984">
    <property type="component" value="Unassembled WGS sequence"/>
</dbReference>
<sequence>MTLARRIAQFVVGLDDATLPEFTRDRLKACLINGFGIALGGLDTPFHRVAADAAIALDGSPEHGATLLGDGRRASLDGALSANCALFHGRAQEDTCGTVHLGAIVIPMLTALVEARGLPLERLLPALLSGYEVAGLFDAAYGAITAPGGLRASILYGTLGAAAAAAKLMDLDADRTAAALANAAAFTGGTLQSFADGTDEWRYQLGVAAANGLRAAALAAAGSVSAPAAFEGRAGFVRAFVRTDCDVEALVAGLGRDWAIDRVTFKPYPVCAFNQSPVDAALALRARLGGRRLAAVTVRMNPYETGYAGMLERGPFATISGTLMSIPFCIATTLLHGVPDMRRMTDYHDAAVADLIARLTVVTDPAVPNLSADIEATTTDGEVVIERRRASATDYAFDRAGAAALVRRIGAEQGLDPSIHDRLERFVDGLPGGSIAELVSVFAAARSPVLQTRAS</sequence>
<protein>
    <submittedName>
        <fullName evidence="4">MmgE/PrpD family protein 4</fullName>
    </submittedName>
</protein>
<dbReference type="InterPro" id="IPR005656">
    <property type="entry name" value="MmgE_PrpD"/>
</dbReference>
<dbReference type="SUPFAM" id="SSF103378">
    <property type="entry name" value="2-methylcitrate dehydratase PrpD"/>
    <property type="match status" value="1"/>
</dbReference>
<dbReference type="InterPro" id="IPR042183">
    <property type="entry name" value="MmgE/PrpD_sf_1"/>
</dbReference>
<keyword evidence="5" id="KW-1185">Reference proteome</keyword>
<dbReference type="PANTHER" id="PTHR16943:SF8">
    <property type="entry name" value="2-METHYLCITRATE DEHYDRATASE"/>
    <property type="match status" value="1"/>
</dbReference>
<gene>
    <name evidence="4" type="ORF">ABB55_14600</name>
</gene>